<dbReference type="GO" id="GO:0006351">
    <property type="term" value="P:DNA-templated transcription"/>
    <property type="evidence" value="ECO:0007669"/>
    <property type="project" value="TreeGrafter"/>
</dbReference>
<comment type="caution">
    <text evidence="6">The sequence shown here is derived from an EMBL/GenBank/DDBJ whole genome shotgun (WGS) entry which is preliminary data.</text>
</comment>
<dbReference type="PROSITE" id="PS50931">
    <property type="entry name" value="HTH_LYSR"/>
    <property type="match status" value="1"/>
</dbReference>
<name>A0A2A6F6C9_9HYPH</name>
<protein>
    <submittedName>
        <fullName evidence="6">Transcriptional regulator</fullName>
    </submittedName>
</protein>
<dbReference type="PANTHER" id="PTHR30537:SF79">
    <property type="entry name" value="TRANSCRIPTIONAL REGULATOR-RELATED"/>
    <property type="match status" value="1"/>
</dbReference>
<dbReference type="Proteomes" id="UP000219182">
    <property type="component" value="Unassembled WGS sequence"/>
</dbReference>
<keyword evidence="7" id="KW-1185">Reference proteome</keyword>
<proteinExistence type="inferred from homology"/>
<dbReference type="Pfam" id="PF00126">
    <property type="entry name" value="HTH_1"/>
    <property type="match status" value="1"/>
</dbReference>
<dbReference type="EMBL" id="NWQG01000267">
    <property type="protein sequence ID" value="PDQ17384.1"/>
    <property type="molecule type" value="Genomic_DNA"/>
</dbReference>
<dbReference type="InterPro" id="IPR036390">
    <property type="entry name" value="WH_DNA-bd_sf"/>
</dbReference>
<keyword evidence="3" id="KW-0238">DNA-binding</keyword>
<accession>A0A2A6F6C9</accession>
<feature type="domain" description="HTH lysR-type" evidence="5">
    <location>
        <begin position="5"/>
        <end position="62"/>
    </location>
</feature>
<dbReference type="SUPFAM" id="SSF53850">
    <property type="entry name" value="Periplasmic binding protein-like II"/>
    <property type="match status" value="1"/>
</dbReference>
<dbReference type="GO" id="GO:0043565">
    <property type="term" value="F:sequence-specific DNA binding"/>
    <property type="evidence" value="ECO:0007669"/>
    <property type="project" value="TreeGrafter"/>
</dbReference>
<dbReference type="Gene3D" id="3.40.190.10">
    <property type="entry name" value="Periplasmic binding protein-like II"/>
    <property type="match status" value="2"/>
</dbReference>
<dbReference type="SUPFAM" id="SSF46785">
    <property type="entry name" value="Winged helix' DNA-binding domain"/>
    <property type="match status" value="1"/>
</dbReference>
<reference evidence="6 7" key="1">
    <citation type="submission" date="2017-09" db="EMBL/GenBank/DDBJ databases">
        <title>Mesorhizobum sanjuanii sp. nov. isolated from nodules of Lotus tenuis in saline-alkaline lowlands of Flooding Pampa.</title>
        <authorList>
            <person name="Sannazzaro A.I."/>
            <person name="Torres Tejerizo G.A."/>
            <person name="Fontana F."/>
            <person name="Cumpa Velazquez L.M."/>
            <person name="Hansen L."/>
            <person name="Pistorio M."/>
            <person name="Estrella M.J."/>
        </authorList>
    </citation>
    <scope>NUCLEOTIDE SEQUENCE [LARGE SCALE GENOMIC DNA]</scope>
    <source>
        <strain evidence="6 7">BSA136</strain>
    </source>
</reference>
<dbReference type="PANTHER" id="PTHR30537">
    <property type="entry name" value="HTH-TYPE TRANSCRIPTIONAL REGULATOR"/>
    <property type="match status" value="1"/>
</dbReference>
<dbReference type="Pfam" id="PF03466">
    <property type="entry name" value="LysR_substrate"/>
    <property type="match status" value="1"/>
</dbReference>
<keyword evidence="4" id="KW-0804">Transcription</keyword>
<comment type="similarity">
    <text evidence="1">Belongs to the LysR transcriptional regulatory family.</text>
</comment>
<dbReference type="GO" id="GO:0003700">
    <property type="term" value="F:DNA-binding transcription factor activity"/>
    <property type="evidence" value="ECO:0007669"/>
    <property type="project" value="InterPro"/>
</dbReference>
<dbReference type="RefSeq" id="WP_097577262.1">
    <property type="nucleotide sequence ID" value="NZ_NWQG01000267.1"/>
</dbReference>
<evidence type="ECO:0000313" key="7">
    <source>
        <dbReference type="Proteomes" id="UP000219182"/>
    </source>
</evidence>
<evidence type="ECO:0000259" key="5">
    <source>
        <dbReference type="PROSITE" id="PS50931"/>
    </source>
</evidence>
<gene>
    <name evidence="6" type="ORF">CN311_30305</name>
</gene>
<dbReference type="Gene3D" id="1.10.10.10">
    <property type="entry name" value="Winged helix-like DNA-binding domain superfamily/Winged helix DNA-binding domain"/>
    <property type="match status" value="1"/>
</dbReference>
<dbReference type="AlphaFoldDB" id="A0A2A6F6C9"/>
<evidence type="ECO:0000256" key="2">
    <source>
        <dbReference type="ARBA" id="ARBA00023015"/>
    </source>
</evidence>
<dbReference type="InterPro" id="IPR000847">
    <property type="entry name" value="LysR_HTH_N"/>
</dbReference>
<dbReference type="InterPro" id="IPR005119">
    <property type="entry name" value="LysR_subst-bd"/>
</dbReference>
<keyword evidence="2" id="KW-0805">Transcription regulation</keyword>
<dbReference type="CDD" id="cd08432">
    <property type="entry name" value="PBP2_GcdR_TrpI_HvrB_AmpR_like"/>
    <property type="match status" value="1"/>
</dbReference>
<organism evidence="6 7">
    <name type="scientific">Mesorhizobium sanjuanii</name>
    <dbReference type="NCBI Taxonomy" id="2037900"/>
    <lineage>
        <taxon>Bacteria</taxon>
        <taxon>Pseudomonadati</taxon>
        <taxon>Pseudomonadota</taxon>
        <taxon>Alphaproteobacteria</taxon>
        <taxon>Hyphomicrobiales</taxon>
        <taxon>Phyllobacteriaceae</taxon>
        <taxon>Mesorhizobium</taxon>
    </lineage>
</organism>
<dbReference type="InterPro" id="IPR036388">
    <property type="entry name" value="WH-like_DNA-bd_sf"/>
</dbReference>
<sequence>MVALPSLRGLQAFEAAARCGSFAAAAQELSISAAAVSQLIRTIEDQMGRKLFHRVNRRAVLTDAGREMLPRLTTAFEEIGSVSRELSGAEFRSRLVVSVPPSMAMGWLSTRLTSFVASHGAVDISLRGEDDPVSFDRDLIDIRLSYGRSHYRDQATEDIVRDAVYPVCAPGLAREIGDLEGAAALARLPLIHTDWGPTGASFPSWRSWFETAGIEPGRTSQRGLSANSSRAALDLAISGLGVALAQGVFCAEAVEDGRLVRPVAQALELRQPYCLTIPQRSLRRDVVAAFKEWLIEECLRSVGSPALITRPSEGR</sequence>
<dbReference type="InterPro" id="IPR058163">
    <property type="entry name" value="LysR-type_TF_proteobact-type"/>
</dbReference>
<evidence type="ECO:0000313" key="6">
    <source>
        <dbReference type="EMBL" id="PDQ17384.1"/>
    </source>
</evidence>
<evidence type="ECO:0000256" key="4">
    <source>
        <dbReference type="ARBA" id="ARBA00023163"/>
    </source>
</evidence>
<evidence type="ECO:0000256" key="1">
    <source>
        <dbReference type="ARBA" id="ARBA00009437"/>
    </source>
</evidence>
<evidence type="ECO:0000256" key="3">
    <source>
        <dbReference type="ARBA" id="ARBA00023125"/>
    </source>
</evidence>